<feature type="coiled-coil region" evidence="2">
    <location>
        <begin position="274"/>
        <end position="358"/>
    </location>
</feature>
<feature type="coiled-coil region" evidence="2">
    <location>
        <begin position="67"/>
        <end position="245"/>
    </location>
</feature>
<reference evidence="4 5" key="1">
    <citation type="journal article" date="2020" name="Nat. Food">
        <title>A phased Vanilla planifolia genome enables genetic improvement of flavour and production.</title>
        <authorList>
            <person name="Hasing T."/>
            <person name="Tang H."/>
            <person name="Brym M."/>
            <person name="Khazi F."/>
            <person name="Huang T."/>
            <person name="Chambers A.H."/>
        </authorList>
    </citation>
    <scope>NUCLEOTIDE SEQUENCE [LARGE SCALE GENOMIC DNA]</scope>
    <source>
        <tissue evidence="4">Leaf</tissue>
    </source>
</reference>
<keyword evidence="1 2" id="KW-0175">Coiled coil</keyword>
<comment type="caution">
    <text evidence="4">The sequence shown here is derived from an EMBL/GenBank/DDBJ whole genome shotgun (WGS) entry which is preliminary data.</text>
</comment>
<dbReference type="OrthoDB" id="783434at2759"/>
<evidence type="ECO:0000256" key="2">
    <source>
        <dbReference type="SAM" id="Coils"/>
    </source>
</evidence>
<name>A0A835SGE6_VANPL</name>
<evidence type="ECO:0000256" key="3">
    <source>
        <dbReference type="SAM" id="MobiDB-lite"/>
    </source>
</evidence>
<sequence>MQKLGFSCLKRFDDLRSMKVAVAGPDYAPQVASTRPSTDSVHFGSFTNLKLTAEKLVKEQASVKTDLELAHTKLRKATEQIHVLEAKLQESVNENAKLKVKQVEDAKLWRELDAKFTSTKSLCDQLSEAVNDIADQNHTAEEDKKLVEKKLLENAQVLGNLESQLNQLSAKLQCADNAIKVGKQEMLELRLEKKEEEKRFRHELCTADEVLKGKDSTIKELEDTIEQSKQHVQTLNSQLLDLQHAFIVKEETFKQLSVTKNDMEIENGIIRCKNQDLKQQIERSCMEIKNLEETIQNLMSQIAQLEKESLNITNHVLNLIYSFEKCYDLMQQEKDLAVKRIQGKAEQLQHQLLIAMEETSSLKLHNEQHNIRIVELQKAQEFVMVQHADECRLTEDKVRRLECEIDGLLTRKNELEGLVTELEDRVKHLSEASNHAENQVKELLVKNSMLDSENHNLQCKMQLVLQEKTEEKEALSNEIEKHKKHADSLANQISELRCILDEKEKLVISFTFREQQLEEQKSEIQASLTAAECKLTEAKKQYDMMFEGKQLELSKHLKELSQKNDQAINEIRKKYEAEKEEIVNQEKEKANKLIKEMERNCEEKITKDREEAERCLMHVKEENKEMILKIKQDHEQKEICILAHHSEELQRLQFQAENELRESLSSLRKEHEIQMKSLKMLYEDEQRKLQEDLEIQKSKEEKQRRLLQLQWKVMGENQQNNQEANSKKEYSVSSIKMRDPYSVKGHEIVLPTPESERKDMNLSEYLQTPMANLLKKVNDRKSVPKHRKVTRHEYEVETSNGRTITKRRRTKSTVMFGDPTSHKTMHMKTPSSNIDAAKKTKVTSRPQSHPANIGDLFSEGSLNPYTDDPYAFG</sequence>
<dbReference type="PANTHER" id="PTHR23160">
    <property type="entry name" value="SYNAPTONEMAL COMPLEX PROTEIN-RELATED"/>
    <property type="match status" value="1"/>
</dbReference>
<dbReference type="AlphaFoldDB" id="A0A835SGE6"/>
<organism evidence="4 5">
    <name type="scientific">Vanilla planifolia</name>
    <name type="common">Vanilla</name>
    <dbReference type="NCBI Taxonomy" id="51239"/>
    <lineage>
        <taxon>Eukaryota</taxon>
        <taxon>Viridiplantae</taxon>
        <taxon>Streptophyta</taxon>
        <taxon>Embryophyta</taxon>
        <taxon>Tracheophyta</taxon>
        <taxon>Spermatophyta</taxon>
        <taxon>Magnoliopsida</taxon>
        <taxon>Liliopsida</taxon>
        <taxon>Asparagales</taxon>
        <taxon>Orchidaceae</taxon>
        <taxon>Vanilloideae</taxon>
        <taxon>Vanilleae</taxon>
        <taxon>Vanilla</taxon>
    </lineage>
</organism>
<feature type="coiled-coil region" evidence="2">
    <location>
        <begin position="384"/>
        <end position="607"/>
    </location>
</feature>
<feature type="coiled-coil region" evidence="2">
    <location>
        <begin position="642"/>
        <end position="710"/>
    </location>
</feature>
<feature type="region of interest" description="Disordered" evidence="3">
    <location>
        <begin position="815"/>
        <end position="873"/>
    </location>
</feature>
<protein>
    <recommendedName>
        <fullName evidence="6">Synaptonemal complex protein 1</fullName>
    </recommendedName>
</protein>
<dbReference type="EMBL" id="JADCNM010000001">
    <property type="protein sequence ID" value="KAG0503772.1"/>
    <property type="molecule type" value="Genomic_DNA"/>
</dbReference>
<evidence type="ECO:0000256" key="1">
    <source>
        <dbReference type="ARBA" id="ARBA00023054"/>
    </source>
</evidence>
<gene>
    <name evidence="4" type="ORF">HPP92_003844</name>
</gene>
<proteinExistence type="predicted"/>
<dbReference type="GO" id="GO:0007131">
    <property type="term" value="P:reciprocal meiotic recombination"/>
    <property type="evidence" value="ECO:0007669"/>
    <property type="project" value="TreeGrafter"/>
</dbReference>
<dbReference type="Proteomes" id="UP000639772">
    <property type="component" value="Chromosome 1"/>
</dbReference>
<evidence type="ECO:0008006" key="6">
    <source>
        <dbReference type="Google" id="ProtNLM"/>
    </source>
</evidence>
<accession>A0A835SGE6</accession>
<dbReference type="PANTHER" id="PTHR23160:SF3">
    <property type="entry name" value="SYNAPTONEMAL COMPLEX PROTEIN 1-RELATED"/>
    <property type="match status" value="1"/>
</dbReference>
<evidence type="ECO:0000313" key="5">
    <source>
        <dbReference type="Proteomes" id="UP000639772"/>
    </source>
</evidence>
<evidence type="ECO:0000313" key="4">
    <source>
        <dbReference type="EMBL" id="KAG0503772.1"/>
    </source>
</evidence>